<organism evidence="1 2">
    <name type="scientific">Striga hermonthica</name>
    <name type="common">Purple witchweed</name>
    <name type="synonym">Buchnera hermonthica</name>
    <dbReference type="NCBI Taxonomy" id="68872"/>
    <lineage>
        <taxon>Eukaryota</taxon>
        <taxon>Viridiplantae</taxon>
        <taxon>Streptophyta</taxon>
        <taxon>Embryophyta</taxon>
        <taxon>Tracheophyta</taxon>
        <taxon>Spermatophyta</taxon>
        <taxon>Magnoliopsida</taxon>
        <taxon>eudicotyledons</taxon>
        <taxon>Gunneridae</taxon>
        <taxon>Pentapetalae</taxon>
        <taxon>asterids</taxon>
        <taxon>lamiids</taxon>
        <taxon>Lamiales</taxon>
        <taxon>Orobanchaceae</taxon>
        <taxon>Buchnereae</taxon>
        <taxon>Striga</taxon>
    </lineage>
</organism>
<accession>A0A9N7R5T1</accession>
<keyword evidence="1" id="KW-0808">Transferase</keyword>
<dbReference type="OrthoDB" id="1890226at2759"/>
<name>A0A9N7R5T1_STRHE</name>
<comment type="caution">
    <text evidence="1">The sequence shown here is derived from an EMBL/GenBank/DDBJ whole genome shotgun (WGS) entry which is preliminary data.</text>
</comment>
<dbReference type="PANTHER" id="PTHR35118:SF3">
    <property type="entry name" value="PROTEIN KINASE SUPERFAMILY PROTEIN"/>
    <property type="match status" value="1"/>
</dbReference>
<proteinExistence type="predicted"/>
<keyword evidence="1" id="KW-0418">Kinase</keyword>
<dbReference type="SUPFAM" id="SSF56112">
    <property type="entry name" value="Protein kinase-like (PK-like)"/>
    <property type="match status" value="1"/>
</dbReference>
<sequence length="646" mass="71638">MDVPLLKIRELLGILSDRDSVESAAKTSSSGGRAHDRKEFLHRFIDCENLRRTLTSWLEDLAEHMAAAPAFDPPFERIDLQKFDYALEGVQFQQLVRMPSAVYEPTSGALEGNAFLALEDFMHTSASSLWEAFWGEESDDLMPFYVSSLYDRNLKFYQAEKVIARGKTGRLCASAIMLKNPRHPQGKWDDVVELALLRPDVRSLDPTDEGDGDDSYPSFSLIGEALFFALRVLIARSVSRSSVPASSNYVFVLVVDSQHGSVVRVEGDLNKMDFDLNSNIYESAASWFKNHSHVSISPVERIWNNLGNANWGDVGALQALYATYHSIAQFAGMPKNAIEDLAADHICRLQARKIERQIADNNCTDSLNNTKLNGNNGLFLSQHRTASPEIVELNEESVKVDHSQKPAKLLEVGDVVLLEDSNSQNGYRVDEVMNDSEFVYYIASRVDKPGEEDLFLYAGPHPSQMEPAWEDMKLWYQVQRQTKVLGVMRQRGVSSKYLPRIIASGRAIHSGPCRKSSSGRNINCANPWCGTPILVTAPVGPTVADLVKGGEFGPNEAIKCCHGCLSALSASGSAGVRHGDIRPENIIRVKRSDMSASHYVVIGWGHAILEDRDRPAMNLHFSESGSLSNTKLSPHLHGLYCLPILS</sequence>
<dbReference type="Proteomes" id="UP001153555">
    <property type="component" value="Unassembled WGS sequence"/>
</dbReference>
<dbReference type="AlphaFoldDB" id="A0A9N7R5T1"/>
<gene>
    <name evidence="1" type="ORF">SHERM_13442</name>
</gene>
<dbReference type="InterPro" id="IPR011009">
    <property type="entry name" value="Kinase-like_dom_sf"/>
</dbReference>
<evidence type="ECO:0000313" key="1">
    <source>
        <dbReference type="EMBL" id="CAA0812883.1"/>
    </source>
</evidence>
<keyword evidence="2" id="KW-1185">Reference proteome</keyword>
<reference evidence="1" key="1">
    <citation type="submission" date="2019-12" db="EMBL/GenBank/DDBJ databases">
        <authorList>
            <person name="Scholes J."/>
        </authorList>
    </citation>
    <scope>NUCLEOTIDE SEQUENCE</scope>
</reference>
<dbReference type="PANTHER" id="PTHR35118">
    <property type="entry name" value="KINASE FAMILY PROTEIN"/>
    <property type="match status" value="1"/>
</dbReference>
<dbReference type="GO" id="GO:0016301">
    <property type="term" value="F:kinase activity"/>
    <property type="evidence" value="ECO:0007669"/>
    <property type="project" value="UniProtKB-KW"/>
</dbReference>
<evidence type="ECO:0000313" key="2">
    <source>
        <dbReference type="Proteomes" id="UP001153555"/>
    </source>
</evidence>
<dbReference type="EMBL" id="CACSLK010011299">
    <property type="protein sequence ID" value="CAA0812883.1"/>
    <property type="molecule type" value="Genomic_DNA"/>
</dbReference>
<protein>
    <submittedName>
        <fullName evidence="1">Protein kinase superfamily protein</fullName>
    </submittedName>
</protein>